<feature type="domain" description="Protochlamydia outer membrane protein" evidence="1">
    <location>
        <begin position="49"/>
        <end position="296"/>
    </location>
</feature>
<proteinExistence type="predicted"/>
<dbReference type="Gene3D" id="2.40.128.90">
    <property type="entry name" value="OMPT-like"/>
    <property type="match status" value="1"/>
</dbReference>
<dbReference type="RefSeq" id="WP_345067177.1">
    <property type="nucleotide sequence ID" value="NZ_BAABGR010000015.1"/>
</dbReference>
<organism evidence="2 3">
    <name type="scientific">Sphingobacterium thermophilum</name>
    <dbReference type="NCBI Taxonomy" id="768534"/>
    <lineage>
        <taxon>Bacteria</taxon>
        <taxon>Pseudomonadati</taxon>
        <taxon>Bacteroidota</taxon>
        <taxon>Sphingobacteriia</taxon>
        <taxon>Sphingobacteriales</taxon>
        <taxon>Sphingobacteriaceae</taxon>
        <taxon>Sphingobacterium</taxon>
    </lineage>
</organism>
<evidence type="ECO:0000313" key="2">
    <source>
        <dbReference type="EMBL" id="GAA4516570.1"/>
    </source>
</evidence>
<name>A0ABP8R2I7_9SPHI</name>
<evidence type="ECO:0000259" key="1">
    <source>
        <dbReference type="Pfam" id="PF17251"/>
    </source>
</evidence>
<dbReference type="EMBL" id="BAABGR010000015">
    <property type="protein sequence ID" value="GAA4516570.1"/>
    <property type="molecule type" value="Genomic_DNA"/>
</dbReference>
<sequence length="310" mass="35757">MRQFFLIAFFLCFSTKIFGQVPSVENESPTTLIIQPKIGYSFSKTTFNIAGNERGTSPNILSELIWDPTNQIDLGADIRLAHRSFYLRTSLSVNSTFMGNVADTDYDGDNRTLAYNQSHHSNHKGWGYSLCLQPGYFWVRNSTLSLATYLSVDYSMKQLYLLNDKNWTASHPNYISNLNSYYKYRFPSYGLGINLSYNLSTQWTMEVDMEGYRANYNAYGHWNLRDLFEQPKSYEHQGIGTRLLSSLGLYYVLSTRTAVGLSYTFNHYSIQDGKDFAYTTTQGVLRTKLNDANESKHSFLLNLRYYLPLR</sequence>
<dbReference type="InterPro" id="IPR035163">
    <property type="entry name" value="Pom"/>
</dbReference>
<dbReference type="InterPro" id="IPR053724">
    <property type="entry name" value="OMP_A26_sf"/>
</dbReference>
<protein>
    <recommendedName>
        <fullName evidence="1">Protochlamydia outer membrane protein domain-containing protein</fullName>
    </recommendedName>
</protein>
<keyword evidence="3" id="KW-1185">Reference proteome</keyword>
<evidence type="ECO:0000313" key="3">
    <source>
        <dbReference type="Proteomes" id="UP001500394"/>
    </source>
</evidence>
<dbReference type="Proteomes" id="UP001500394">
    <property type="component" value="Unassembled WGS sequence"/>
</dbReference>
<comment type="caution">
    <text evidence="2">The sequence shown here is derived from an EMBL/GenBank/DDBJ whole genome shotgun (WGS) entry which is preliminary data.</text>
</comment>
<gene>
    <name evidence="2" type="ORF">GCM10023173_16100</name>
</gene>
<reference evidence="3" key="1">
    <citation type="journal article" date="2019" name="Int. J. Syst. Evol. Microbiol.">
        <title>The Global Catalogue of Microorganisms (GCM) 10K type strain sequencing project: providing services to taxonomists for standard genome sequencing and annotation.</title>
        <authorList>
            <consortium name="The Broad Institute Genomics Platform"/>
            <consortium name="The Broad Institute Genome Sequencing Center for Infectious Disease"/>
            <person name="Wu L."/>
            <person name="Ma J."/>
        </authorList>
    </citation>
    <scope>NUCLEOTIDE SEQUENCE [LARGE SCALE GENOMIC DNA]</scope>
    <source>
        <strain evidence="3">JCM 17858</strain>
    </source>
</reference>
<dbReference type="Pfam" id="PF17251">
    <property type="entry name" value="Pom"/>
    <property type="match status" value="1"/>
</dbReference>
<accession>A0ABP8R2I7</accession>